<reference evidence="2" key="2">
    <citation type="submission" date="2011-02" db="EMBL/GenBank/DDBJ databases">
        <title>The complete genome of Fluviicola taffensis DSM 16823.</title>
        <authorList>
            <consortium name="US DOE Joint Genome Institute (JGI-PGF)"/>
            <person name="Lucas S."/>
            <person name="Copeland A."/>
            <person name="Lapidus A."/>
            <person name="Bruce D."/>
            <person name="Goodwin L."/>
            <person name="Pitluck S."/>
            <person name="Kyrpides N."/>
            <person name="Mavromatis K."/>
            <person name="Ivanova N."/>
            <person name="Mikhailova N."/>
            <person name="Pagani I."/>
            <person name="Chertkov O."/>
            <person name="Detter J.C."/>
            <person name="Han C."/>
            <person name="Tapia R."/>
            <person name="Land M."/>
            <person name="Hauser L."/>
            <person name="Markowitz V."/>
            <person name="Cheng J.-F."/>
            <person name="Hugenholtz P."/>
            <person name="Woyke T."/>
            <person name="Wu D."/>
            <person name="Tindall B."/>
            <person name="Pomrenke H.G."/>
            <person name="Brambilla E."/>
            <person name="Klenk H.-P."/>
            <person name="Eisen J.A."/>
        </authorList>
    </citation>
    <scope>NUCLEOTIDE SEQUENCE [LARGE SCALE GENOMIC DNA]</scope>
    <source>
        <strain evidence="2">DSM 16823 / RW262 / RW262</strain>
    </source>
</reference>
<name>F2IDI5_FLUTR</name>
<accession>F2IDI5</accession>
<sequence length="117" mass="13963" precursor="true">MKIQYNKKYVSELIANTDLHAGGIFFCIIYRDCLEFFDNGMVEITKKVVDAFRPMDDMDERHLERYKLSGTYSFNDRGYLICSFEEAFLKYTGIFTEKDKSMLPFHIYDSRLSRSYR</sequence>
<dbReference type="HOGENOM" id="CLU_2081339_0_0_10"/>
<dbReference type="KEGG" id="fte:Fluta_0353"/>
<dbReference type="STRING" id="755732.Fluta_0353"/>
<protein>
    <submittedName>
        <fullName evidence="1">Uncharacterized protein</fullName>
    </submittedName>
</protein>
<keyword evidence="2" id="KW-1185">Reference proteome</keyword>
<evidence type="ECO:0000313" key="1">
    <source>
        <dbReference type="EMBL" id="AEA42361.1"/>
    </source>
</evidence>
<evidence type="ECO:0000313" key="2">
    <source>
        <dbReference type="Proteomes" id="UP000007463"/>
    </source>
</evidence>
<proteinExistence type="predicted"/>
<organism evidence="1 2">
    <name type="scientific">Fluviicola taffensis (strain DSM 16823 / NCIMB 13979 / RW262)</name>
    <dbReference type="NCBI Taxonomy" id="755732"/>
    <lineage>
        <taxon>Bacteria</taxon>
        <taxon>Pseudomonadati</taxon>
        <taxon>Bacteroidota</taxon>
        <taxon>Flavobacteriia</taxon>
        <taxon>Flavobacteriales</taxon>
        <taxon>Crocinitomicaceae</taxon>
        <taxon>Fluviicola</taxon>
    </lineage>
</organism>
<dbReference type="EMBL" id="CP002542">
    <property type="protein sequence ID" value="AEA42361.1"/>
    <property type="molecule type" value="Genomic_DNA"/>
</dbReference>
<reference evidence="1 2" key="1">
    <citation type="journal article" date="2011" name="Stand. Genomic Sci.">
        <title>Complete genome sequence of the gliding freshwater bacterium Fluviicola taffensis type strain (RW262).</title>
        <authorList>
            <person name="Woyke T."/>
            <person name="Chertkov O."/>
            <person name="Lapidus A."/>
            <person name="Nolan M."/>
            <person name="Lucas S."/>
            <person name="Del Rio T.G."/>
            <person name="Tice H."/>
            <person name="Cheng J.F."/>
            <person name="Tapia R."/>
            <person name="Han C."/>
            <person name="Goodwin L."/>
            <person name="Pitluck S."/>
            <person name="Liolios K."/>
            <person name="Pagani I."/>
            <person name="Ivanova N."/>
            <person name="Huntemann M."/>
            <person name="Mavromatis K."/>
            <person name="Mikhailova N."/>
            <person name="Pati A."/>
            <person name="Chen A."/>
            <person name="Palaniappan K."/>
            <person name="Land M."/>
            <person name="Hauser L."/>
            <person name="Brambilla E.M."/>
            <person name="Rohde M."/>
            <person name="Mwirichia R."/>
            <person name="Sikorski J."/>
            <person name="Tindall B.J."/>
            <person name="Goker M."/>
            <person name="Bristow J."/>
            <person name="Eisen J.A."/>
            <person name="Markowitz V."/>
            <person name="Hugenholtz P."/>
            <person name="Klenk H.P."/>
            <person name="Kyrpides N.C."/>
        </authorList>
    </citation>
    <scope>NUCLEOTIDE SEQUENCE [LARGE SCALE GENOMIC DNA]</scope>
    <source>
        <strain evidence="2">DSM 16823 / RW262 / RW262</strain>
    </source>
</reference>
<dbReference type="Proteomes" id="UP000007463">
    <property type="component" value="Chromosome"/>
</dbReference>
<dbReference type="OrthoDB" id="1352235at2"/>
<dbReference type="RefSeq" id="WP_013685135.1">
    <property type="nucleotide sequence ID" value="NC_015321.1"/>
</dbReference>
<gene>
    <name evidence="1" type="ordered locus">Fluta_0353</name>
</gene>
<dbReference type="AlphaFoldDB" id="F2IDI5"/>